<dbReference type="GO" id="GO:0005791">
    <property type="term" value="C:rough endoplasmic reticulum"/>
    <property type="evidence" value="ECO:0007669"/>
    <property type="project" value="TreeGrafter"/>
</dbReference>
<dbReference type="InterPro" id="IPR043504">
    <property type="entry name" value="Peptidase_S1_PA_chymotrypsin"/>
</dbReference>
<organism evidence="7 8">
    <name type="scientific">Crotophaga sulcirostris</name>
    <name type="common">Groove-billed ani</name>
    <dbReference type="NCBI Taxonomy" id="33598"/>
    <lineage>
        <taxon>Eukaryota</taxon>
        <taxon>Metazoa</taxon>
        <taxon>Chordata</taxon>
        <taxon>Craniata</taxon>
        <taxon>Vertebrata</taxon>
        <taxon>Euteleostomi</taxon>
        <taxon>Archelosauria</taxon>
        <taxon>Archosauria</taxon>
        <taxon>Dinosauria</taxon>
        <taxon>Saurischia</taxon>
        <taxon>Theropoda</taxon>
        <taxon>Coelurosauria</taxon>
        <taxon>Aves</taxon>
        <taxon>Neognathae</taxon>
        <taxon>Neoaves</taxon>
        <taxon>Otidimorphae</taxon>
        <taxon>Cuculiformes</taxon>
        <taxon>Crotophagidae</taxon>
        <taxon>Crotophaga</taxon>
    </lineage>
</organism>
<dbReference type="InterPro" id="IPR001314">
    <property type="entry name" value="Peptidase_S1A"/>
</dbReference>
<dbReference type="SMART" id="SM00020">
    <property type="entry name" value="Tryp_SPc"/>
    <property type="match status" value="1"/>
</dbReference>
<dbReference type="OrthoDB" id="6380398at2759"/>
<keyword evidence="2" id="KW-0378">Hydrolase</keyword>
<dbReference type="SUPFAM" id="SSF50494">
    <property type="entry name" value="Trypsin-like serine proteases"/>
    <property type="match status" value="1"/>
</dbReference>
<evidence type="ECO:0000256" key="1">
    <source>
        <dbReference type="ARBA" id="ARBA00022670"/>
    </source>
</evidence>
<dbReference type="InterPro" id="IPR050127">
    <property type="entry name" value="Serine_Proteases_S1"/>
</dbReference>
<reference evidence="7 8" key="1">
    <citation type="submission" date="2019-09" db="EMBL/GenBank/DDBJ databases">
        <title>Bird 10,000 Genomes (B10K) Project - Family phase.</title>
        <authorList>
            <person name="Zhang G."/>
        </authorList>
    </citation>
    <scope>NUCLEOTIDE SEQUENCE [LARGE SCALE GENOMIC DNA]</scope>
    <source>
        <strain evidence="7">B10K-DU-003-44</strain>
        <tissue evidence="7">Muscle</tissue>
    </source>
</reference>
<dbReference type="InterPro" id="IPR009003">
    <property type="entry name" value="Peptidase_S1_PA"/>
</dbReference>
<evidence type="ECO:0000313" key="7">
    <source>
        <dbReference type="EMBL" id="NWS75396.1"/>
    </source>
</evidence>
<evidence type="ECO:0000259" key="6">
    <source>
        <dbReference type="PROSITE" id="PS50240"/>
    </source>
</evidence>
<dbReference type="GO" id="GO:0004252">
    <property type="term" value="F:serine-type endopeptidase activity"/>
    <property type="evidence" value="ECO:0007669"/>
    <property type="project" value="InterPro"/>
</dbReference>
<dbReference type="PROSITE" id="PS00135">
    <property type="entry name" value="TRYPSIN_SER"/>
    <property type="match status" value="1"/>
</dbReference>
<proteinExistence type="inferred from homology"/>
<dbReference type="PRINTS" id="PR00722">
    <property type="entry name" value="CHYMOTRYPSIN"/>
</dbReference>
<accession>A0A7K5I1D1</accession>
<dbReference type="GO" id="GO:0031638">
    <property type="term" value="P:zymogen activation"/>
    <property type="evidence" value="ECO:0007669"/>
    <property type="project" value="TreeGrafter"/>
</dbReference>
<evidence type="ECO:0000256" key="3">
    <source>
        <dbReference type="ARBA" id="ARBA00022825"/>
    </source>
</evidence>
<sequence>QFNPKTFHGDLALLELAVPLAPSPAVSPVCLPSGPAEPSPGTPCYIAGWGSLYEAEGPAADVVMEAQVPLLSQETCRGALGRELLTSTMLCAGYLSGGIDSCQGDSGGPLVCQDPSSHRFVLYGITSWGDGCGEKGKPGVYTRVAAFADWLSLQMHPTPGSREPSCFELLALAQLPPELQPPERARLCAFYAGPCRAPRGRAACAHLAEETCRARARRCGSPAAPAELHAYAQTLLDLLRQAEDFIRNHWSRCACRRGSGQPPPFAGLFGAVGPQLQDWVEALRTMMGGSPLAPTPDRGHLPGETLNESAVRVGAVRELYAWVLRVPEPHLAMTFQEILVDLGSKNAKGLYRAQVRALVGGRPAAFTGLVGLEGDALARSMPGLVALALEALKT</sequence>
<evidence type="ECO:0000313" key="8">
    <source>
        <dbReference type="Proteomes" id="UP000549499"/>
    </source>
</evidence>
<keyword evidence="4" id="KW-1015">Disulfide bond</keyword>
<protein>
    <submittedName>
        <fullName evidence="7">PRS56 protease</fullName>
    </submittedName>
</protein>
<evidence type="ECO:0000256" key="5">
    <source>
        <dbReference type="ARBA" id="ARBA00024195"/>
    </source>
</evidence>
<dbReference type="EMBL" id="VYZB01000580">
    <property type="protein sequence ID" value="NWS75396.1"/>
    <property type="molecule type" value="Genomic_DNA"/>
</dbReference>
<evidence type="ECO:0000256" key="2">
    <source>
        <dbReference type="ARBA" id="ARBA00022801"/>
    </source>
</evidence>
<gene>
    <name evidence="7" type="primary">Prss56</name>
    <name evidence="7" type="ORF">CROSUL_R09935</name>
</gene>
<dbReference type="PANTHER" id="PTHR24264:SF46">
    <property type="entry name" value="COAGULATION FACTOR XII"/>
    <property type="match status" value="1"/>
</dbReference>
<dbReference type="CDD" id="cd00190">
    <property type="entry name" value="Tryp_SPc"/>
    <property type="match status" value="1"/>
</dbReference>
<dbReference type="InterPro" id="IPR001254">
    <property type="entry name" value="Trypsin_dom"/>
</dbReference>
<name>A0A7K5I1D1_CROSL</name>
<evidence type="ECO:0000256" key="4">
    <source>
        <dbReference type="ARBA" id="ARBA00023157"/>
    </source>
</evidence>
<dbReference type="GO" id="GO:0007596">
    <property type="term" value="P:blood coagulation"/>
    <property type="evidence" value="ECO:0007669"/>
    <property type="project" value="TreeGrafter"/>
</dbReference>
<dbReference type="Gene3D" id="2.40.10.10">
    <property type="entry name" value="Trypsin-like serine proteases"/>
    <property type="match status" value="1"/>
</dbReference>
<dbReference type="FunFam" id="2.40.10.10:FF:000002">
    <property type="entry name" value="Transmembrane protease serine"/>
    <property type="match status" value="1"/>
</dbReference>
<comment type="similarity">
    <text evidence="5">Belongs to the peptidase S1 family. CLIP subfamily.</text>
</comment>
<feature type="non-terminal residue" evidence="7">
    <location>
        <position position="394"/>
    </location>
</feature>
<dbReference type="PANTHER" id="PTHR24264">
    <property type="entry name" value="TRYPSIN-RELATED"/>
    <property type="match status" value="1"/>
</dbReference>
<keyword evidence="3" id="KW-0720">Serine protease</keyword>
<dbReference type="GO" id="GO:0005615">
    <property type="term" value="C:extracellular space"/>
    <property type="evidence" value="ECO:0007669"/>
    <property type="project" value="TreeGrafter"/>
</dbReference>
<dbReference type="InterPro" id="IPR033116">
    <property type="entry name" value="TRYPSIN_SER"/>
</dbReference>
<dbReference type="PROSITE" id="PS50240">
    <property type="entry name" value="TRYPSIN_DOM"/>
    <property type="match status" value="1"/>
</dbReference>
<feature type="domain" description="Peptidase S1" evidence="6">
    <location>
        <begin position="1"/>
        <end position="156"/>
    </location>
</feature>
<comment type="caution">
    <text evidence="7">The sequence shown here is derived from an EMBL/GenBank/DDBJ whole genome shotgun (WGS) entry which is preliminary data.</text>
</comment>
<dbReference type="AlphaFoldDB" id="A0A7K5I1D1"/>
<dbReference type="Pfam" id="PF00089">
    <property type="entry name" value="Trypsin"/>
    <property type="match status" value="1"/>
</dbReference>
<dbReference type="Proteomes" id="UP000549499">
    <property type="component" value="Unassembled WGS sequence"/>
</dbReference>
<keyword evidence="8" id="KW-1185">Reference proteome</keyword>
<feature type="non-terminal residue" evidence="7">
    <location>
        <position position="1"/>
    </location>
</feature>
<keyword evidence="1 7" id="KW-0645">Protease</keyword>